<evidence type="ECO:0000313" key="6">
    <source>
        <dbReference type="Proteomes" id="UP000614272"/>
    </source>
</evidence>
<dbReference type="Gene3D" id="3.30.420.10">
    <property type="entry name" value="Ribonuclease H-like superfamily/Ribonuclease H"/>
    <property type="match status" value="1"/>
</dbReference>
<evidence type="ECO:0000313" key="5">
    <source>
        <dbReference type="EMBL" id="GGD68833.1"/>
    </source>
</evidence>
<dbReference type="InterPro" id="IPR012337">
    <property type="entry name" value="RNaseH-like_sf"/>
</dbReference>
<keyword evidence="3" id="KW-0269">Exonuclease</keyword>
<evidence type="ECO:0000256" key="2">
    <source>
        <dbReference type="ARBA" id="ARBA00022801"/>
    </source>
</evidence>
<dbReference type="PANTHER" id="PTHR30231:SF4">
    <property type="entry name" value="PROTEIN NEN2"/>
    <property type="match status" value="1"/>
</dbReference>
<dbReference type="InterPro" id="IPR013520">
    <property type="entry name" value="Ribonucl_H"/>
</dbReference>
<reference evidence="6" key="1">
    <citation type="journal article" date="2019" name="Int. J. Syst. Evol. Microbiol.">
        <title>The Global Catalogue of Microorganisms (GCM) 10K type strain sequencing project: providing services to taxonomists for standard genome sequencing and annotation.</title>
        <authorList>
            <consortium name="The Broad Institute Genomics Platform"/>
            <consortium name="The Broad Institute Genome Sequencing Center for Infectious Disease"/>
            <person name="Wu L."/>
            <person name="Ma J."/>
        </authorList>
    </citation>
    <scope>NUCLEOTIDE SEQUENCE [LARGE SCALE GENOMIC DNA]</scope>
    <source>
        <strain evidence="6">CGMCC 1.12923</strain>
    </source>
</reference>
<dbReference type="InterPro" id="IPR036397">
    <property type="entry name" value="RNaseH_sf"/>
</dbReference>
<organism evidence="5 6">
    <name type="scientific">Lacimicrobium alkaliphilum</name>
    <dbReference type="NCBI Taxonomy" id="1526571"/>
    <lineage>
        <taxon>Bacteria</taxon>
        <taxon>Pseudomonadati</taxon>
        <taxon>Pseudomonadota</taxon>
        <taxon>Gammaproteobacteria</taxon>
        <taxon>Alteromonadales</taxon>
        <taxon>Alteromonadaceae</taxon>
        <taxon>Lacimicrobium</taxon>
    </lineage>
</organism>
<dbReference type="PANTHER" id="PTHR30231">
    <property type="entry name" value="DNA POLYMERASE III SUBUNIT EPSILON"/>
    <property type="match status" value="1"/>
</dbReference>
<sequence>MQWLKRWLSGNQHSMLWQQYRYLAIDLELSGLDHRNDEILSLAWVPVEPPGILLNQKQHFIIRTNARLGQSPAIHGLTREHLEQGVELAQALSWLTKATEAYANTLWLFHHAPLDLAFLREAHKTLGRPFAPPKVVDTLALEHKTLKRRGKSVEMEGLSLEKCRARYELGTHPAHNALEDAIATAELFLAYCYRNFRDQPHTLSSLL</sequence>
<feature type="domain" description="Exonuclease" evidence="4">
    <location>
        <begin position="21"/>
        <end position="197"/>
    </location>
</feature>
<evidence type="ECO:0000259" key="4">
    <source>
        <dbReference type="SMART" id="SM00479"/>
    </source>
</evidence>
<dbReference type="SMART" id="SM00479">
    <property type="entry name" value="EXOIII"/>
    <property type="match status" value="1"/>
</dbReference>
<dbReference type="SUPFAM" id="SSF53098">
    <property type="entry name" value="Ribonuclease H-like"/>
    <property type="match status" value="1"/>
</dbReference>
<evidence type="ECO:0000256" key="3">
    <source>
        <dbReference type="ARBA" id="ARBA00022839"/>
    </source>
</evidence>
<keyword evidence="6" id="KW-1185">Reference proteome</keyword>
<gene>
    <name evidence="5" type="ORF">GCM10011357_24880</name>
</gene>
<dbReference type="CDD" id="cd06127">
    <property type="entry name" value="DEDDh"/>
    <property type="match status" value="1"/>
</dbReference>
<name>A0ABQ1RJT8_9ALTE</name>
<comment type="caution">
    <text evidence="5">The sequence shown here is derived from an EMBL/GenBank/DDBJ whole genome shotgun (WGS) entry which is preliminary data.</text>
</comment>
<evidence type="ECO:0000256" key="1">
    <source>
        <dbReference type="ARBA" id="ARBA00022722"/>
    </source>
</evidence>
<keyword evidence="1" id="KW-0540">Nuclease</keyword>
<accession>A0ABQ1RJT8</accession>
<protein>
    <recommendedName>
        <fullName evidence="4">Exonuclease domain-containing protein</fullName>
    </recommendedName>
</protein>
<proteinExistence type="predicted"/>
<dbReference type="Pfam" id="PF00929">
    <property type="entry name" value="RNase_T"/>
    <property type="match status" value="1"/>
</dbReference>
<dbReference type="RefSeq" id="WP_099035032.1">
    <property type="nucleotide sequence ID" value="NZ_BMGJ01000009.1"/>
</dbReference>
<dbReference type="Proteomes" id="UP000614272">
    <property type="component" value="Unassembled WGS sequence"/>
</dbReference>
<keyword evidence="2" id="KW-0378">Hydrolase</keyword>
<dbReference type="EMBL" id="BMGJ01000009">
    <property type="protein sequence ID" value="GGD68833.1"/>
    <property type="molecule type" value="Genomic_DNA"/>
</dbReference>